<name>A0A0K1NH50_9BACT</name>
<feature type="chain" id="PRO_5044544428" evidence="1">
    <location>
        <begin position="23"/>
        <end position="544"/>
    </location>
</feature>
<dbReference type="KEGG" id="pfus:ADJ77_00755"/>
<evidence type="ECO:0000313" key="4">
    <source>
        <dbReference type="Proteomes" id="UP000060345"/>
    </source>
</evidence>
<dbReference type="Proteomes" id="UP000060345">
    <property type="component" value="Chromosome 1"/>
</dbReference>
<organism evidence="2 4">
    <name type="scientific">Prevotella fusca JCM 17724</name>
    <dbReference type="NCBI Taxonomy" id="1236517"/>
    <lineage>
        <taxon>Bacteria</taxon>
        <taxon>Pseudomonadati</taxon>
        <taxon>Bacteroidota</taxon>
        <taxon>Bacteroidia</taxon>
        <taxon>Bacteroidales</taxon>
        <taxon>Prevotellaceae</taxon>
        <taxon>Prevotella</taxon>
    </lineage>
</organism>
<dbReference type="RefSeq" id="WP_050695921.1">
    <property type="nucleotide sequence ID" value="NZ_CP012074.1"/>
</dbReference>
<gene>
    <name evidence="2" type="ORF">ADJ77_00755</name>
    <name evidence="3" type="ORF">J5A51_07905</name>
</gene>
<protein>
    <submittedName>
        <fullName evidence="2">Uncharacterized protein</fullName>
    </submittedName>
</protein>
<feature type="signal peptide" evidence="1">
    <location>
        <begin position="1"/>
        <end position="22"/>
    </location>
</feature>
<evidence type="ECO:0000313" key="3">
    <source>
        <dbReference type="EMBL" id="QUB87380.1"/>
    </source>
</evidence>
<sequence>MKQTIYFLLVTFLILYGGKATAQTEVFEYDEKWVDELLSGGSLRPFEHVRRVDKQNGALVCLEYADPGLTRFTGRGLYVWPSGEMFMGTFKTDKFSNLIIRVDDKYVGIDEDDRECVFAYQKGILVTPSGKHLMQIGQYHNTIPEGDFVVIDNDGKSYSYKYKWKWPKGILGYLHVQPRSSSAKPIKFSGERVKQTLDIFYKTAGYAKNLPSNTQILYSTKRFENGHPYFTPQTIDSLFCEKANRLIFYGSLYKINQDGSIQSQGDRYLKGKDILKSYFFNNMKKNSMEYHLISSIEKTDREKALTGTAEDLIDYYAAYGGYTVTYGKSSFFYGQEFKDQEILPKEVKRRLYDVLTLSSDSLPPLHWGKWGDDFKSQIYSAAAKNFTNLMEKNSEATEDIVWSIEDERAFEEKNYSDFFCMLSTGGDFLRAYSRGAVPQDKIDYKAKYFIEKLGGNPLISSKYLNYDPDRGHQAKYTLIGSRIKDVVEFKNTVNALSLYVKAIDLAYSLFKKDFHVRIDGGWSRQGLKRLLENEKQALKVATQW</sequence>
<dbReference type="AlphaFoldDB" id="A0A0K1NH50"/>
<evidence type="ECO:0000313" key="2">
    <source>
        <dbReference type="EMBL" id="AKU68432.1"/>
    </source>
</evidence>
<accession>A0A0K1NH50</accession>
<proteinExistence type="predicted"/>
<dbReference type="EMBL" id="CP012074">
    <property type="protein sequence ID" value="AKU68432.1"/>
    <property type="molecule type" value="Genomic_DNA"/>
</dbReference>
<keyword evidence="5" id="KW-1185">Reference proteome</keyword>
<evidence type="ECO:0000313" key="5">
    <source>
        <dbReference type="Proteomes" id="UP000682005"/>
    </source>
</evidence>
<evidence type="ECO:0000256" key="1">
    <source>
        <dbReference type="SAM" id="SignalP"/>
    </source>
</evidence>
<dbReference type="Proteomes" id="UP000682005">
    <property type="component" value="Chromosome 1"/>
</dbReference>
<dbReference type="EMBL" id="CP072370">
    <property type="protein sequence ID" value="QUB87380.1"/>
    <property type="molecule type" value="Genomic_DNA"/>
</dbReference>
<reference evidence="3 5" key="2">
    <citation type="submission" date="2021-03" db="EMBL/GenBank/DDBJ databases">
        <title>Human Oral Microbial Genomes.</title>
        <authorList>
            <person name="Johnston C.D."/>
            <person name="Chen T."/>
            <person name="Dewhirst F.E."/>
        </authorList>
    </citation>
    <scope>NUCLEOTIDE SEQUENCE [LARGE SCALE GENOMIC DNA]</scope>
    <source>
        <strain evidence="3 5">W1435</strain>
    </source>
</reference>
<reference evidence="2 4" key="1">
    <citation type="submission" date="2015-07" db="EMBL/GenBank/DDBJ databases">
        <authorList>
            <person name="Noorani M."/>
        </authorList>
    </citation>
    <scope>NUCLEOTIDE SEQUENCE [LARGE SCALE GENOMIC DNA]</scope>
    <source>
        <strain evidence="2 4">W1435</strain>
    </source>
</reference>
<keyword evidence="1" id="KW-0732">Signal</keyword>